<keyword evidence="2" id="KW-0732">Signal</keyword>
<dbReference type="Proteomes" id="UP001222027">
    <property type="component" value="Unassembled WGS sequence"/>
</dbReference>
<feature type="signal peptide" evidence="2">
    <location>
        <begin position="1"/>
        <end position="24"/>
    </location>
</feature>
<comment type="similarity">
    <text evidence="1">Belongs to the multicopper oxidase family.</text>
</comment>
<feature type="domain" description="Plastocyanin-like" evidence="3">
    <location>
        <begin position="161"/>
        <end position="298"/>
    </location>
</feature>
<dbReference type="InterPro" id="IPR034273">
    <property type="entry name" value="CuRO_1_AAO-like"/>
</dbReference>
<dbReference type="Gene3D" id="2.60.40.420">
    <property type="entry name" value="Cupredoxins - blue copper proteins"/>
    <property type="match status" value="3"/>
</dbReference>
<dbReference type="CDD" id="cd13846">
    <property type="entry name" value="CuRO_1_AAO_like_1"/>
    <property type="match status" value="1"/>
</dbReference>
<protein>
    <recommendedName>
        <fullName evidence="8">L-ascorbate oxidase</fullName>
    </recommendedName>
</protein>
<sequence>MASSGMATVVLLCGGCFLAMLVGAEDPYRFFDWNVTFGDIYPLGIRQQGILINGQFPGPVIHSQTNDNIIINVYNSLTEPFLISWNGVQQRGNSWQDGVSGTNCPIPPGKNFTYVMHLKDQIGSFFYFPSLAFHKAAGGFGGIRILSRPGIPVPFVTPADDFTLLIGDWYKAGHSALKARLDRGKRLPFPDAILINGRSSNGATVTVDQGKTYRLRISNVGLQNSLNVRVQAHTMKLVEVEGTHTVQNDYSSLDVHVGQSLSVLVTADQPVRDYYIAVSTRFANPVLTATATLHYSNSKQKPQGSIPAGPTGQIDWSLEQALTIRTNLTASGPRPNPQGSYPYGSINVTRAVRLANSAAQVNGKQRYAVNSVSFVEADTPLKLADHFKIGGVFRLGSIADYPTGAKEHLDTSVMAADFHAFAEIVFENKESIVQSWHLDGYNFWVVGMDGGKWSPDSRKDYNLIDAVSRCTTQVYPKSWTAVYVALDNVGMWNLRSEFWGRRYLGQQFYLRVYSPVESVRDEHPIPKNALLCGRVAERSTPPL</sequence>
<evidence type="ECO:0000259" key="5">
    <source>
        <dbReference type="Pfam" id="PF07732"/>
    </source>
</evidence>
<dbReference type="Pfam" id="PF00394">
    <property type="entry name" value="Cu-oxidase"/>
    <property type="match status" value="1"/>
</dbReference>
<dbReference type="Pfam" id="PF07732">
    <property type="entry name" value="Cu-oxidase_3"/>
    <property type="match status" value="1"/>
</dbReference>
<evidence type="ECO:0000313" key="7">
    <source>
        <dbReference type="Proteomes" id="UP001222027"/>
    </source>
</evidence>
<dbReference type="PANTHER" id="PTHR11709">
    <property type="entry name" value="MULTI-COPPER OXIDASE"/>
    <property type="match status" value="1"/>
</dbReference>
<reference evidence="6 7" key="1">
    <citation type="submission" date="2022-12" db="EMBL/GenBank/DDBJ databases">
        <title>Chromosome-scale assembly of the Ensete ventricosum genome.</title>
        <authorList>
            <person name="Dussert Y."/>
            <person name="Stocks J."/>
            <person name="Wendawek A."/>
            <person name="Woldeyes F."/>
            <person name="Nichols R.A."/>
            <person name="Borrell J.S."/>
        </authorList>
    </citation>
    <scope>NUCLEOTIDE SEQUENCE [LARGE SCALE GENOMIC DNA]</scope>
    <source>
        <strain evidence="7">cv. Maze</strain>
        <tissue evidence="6">Seeds</tissue>
    </source>
</reference>
<comment type="caution">
    <text evidence="6">The sequence shown here is derived from an EMBL/GenBank/DDBJ whole genome shotgun (WGS) entry which is preliminary data.</text>
</comment>
<dbReference type="AlphaFoldDB" id="A0AAV8RGI0"/>
<gene>
    <name evidence="6" type="ORF">OPV22_007101</name>
</gene>
<evidence type="ECO:0000313" key="6">
    <source>
        <dbReference type="EMBL" id="KAJ8506215.1"/>
    </source>
</evidence>
<evidence type="ECO:0000259" key="4">
    <source>
        <dbReference type="Pfam" id="PF07731"/>
    </source>
</evidence>
<keyword evidence="7" id="KW-1185">Reference proteome</keyword>
<dbReference type="FunFam" id="2.60.40.420:FF:000012">
    <property type="entry name" value="Monocopper oxidase-like protein"/>
    <property type="match status" value="1"/>
</dbReference>
<dbReference type="GO" id="GO:0016491">
    <property type="term" value="F:oxidoreductase activity"/>
    <property type="evidence" value="ECO:0007669"/>
    <property type="project" value="InterPro"/>
</dbReference>
<evidence type="ECO:0000256" key="2">
    <source>
        <dbReference type="SAM" id="SignalP"/>
    </source>
</evidence>
<dbReference type="InterPro" id="IPR008972">
    <property type="entry name" value="Cupredoxin"/>
</dbReference>
<accession>A0AAV8RGI0</accession>
<feature type="domain" description="Plastocyanin-like" evidence="5">
    <location>
        <begin position="35"/>
        <end position="148"/>
    </location>
</feature>
<evidence type="ECO:0000256" key="1">
    <source>
        <dbReference type="ARBA" id="ARBA00010609"/>
    </source>
</evidence>
<dbReference type="Pfam" id="PF07731">
    <property type="entry name" value="Cu-oxidase_2"/>
    <property type="match status" value="1"/>
</dbReference>
<feature type="domain" description="Plastocyanin-like" evidence="4">
    <location>
        <begin position="378"/>
        <end position="515"/>
    </location>
</feature>
<dbReference type="FunFam" id="2.60.40.420:FF:000016">
    <property type="entry name" value="Monocopper oxidase-like protein"/>
    <property type="match status" value="1"/>
</dbReference>
<evidence type="ECO:0008006" key="8">
    <source>
        <dbReference type="Google" id="ProtNLM"/>
    </source>
</evidence>
<dbReference type="SUPFAM" id="SSF49503">
    <property type="entry name" value="Cupredoxins"/>
    <property type="match status" value="3"/>
</dbReference>
<organism evidence="6 7">
    <name type="scientific">Ensete ventricosum</name>
    <name type="common">Abyssinian banana</name>
    <name type="synonym">Musa ensete</name>
    <dbReference type="NCBI Taxonomy" id="4639"/>
    <lineage>
        <taxon>Eukaryota</taxon>
        <taxon>Viridiplantae</taxon>
        <taxon>Streptophyta</taxon>
        <taxon>Embryophyta</taxon>
        <taxon>Tracheophyta</taxon>
        <taxon>Spermatophyta</taxon>
        <taxon>Magnoliopsida</taxon>
        <taxon>Liliopsida</taxon>
        <taxon>Zingiberales</taxon>
        <taxon>Musaceae</taxon>
        <taxon>Ensete</taxon>
    </lineage>
</organism>
<dbReference type="EMBL" id="JAQQAF010000002">
    <property type="protein sequence ID" value="KAJ8506215.1"/>
    <property type="molecule type" value="Genomic_DNA"/>
</dbReference>
<dbReference type="InterPro" id="IPR001117">
    <property type="entry name" value="Cu-oxidase_2nd"/>
</dbReference>
<dbReference type="GO" id="GO:0005507">
    <property type="term" value="F:copper ion binding"/>
    <property type="evidence" value="ECO:0007669"/>
    <property type="project" value="InterPro"/>
</dbReference>
<evidence type="ECO:0000259" key="3">
    <source>
        <dbReference type="Pfam" id="PF00394"/>
    </source>
</evidence>
<dbReference type="PANTHER" id="PTHR11709:SF387">
    <property type="entry name" value="OS04G0561900 PROTEIN"/>
    <property type="match status" value="1"/>
</dbReference>
<name>A0AAV8RGI0_ENSVE</name>
<dbReference type="InterPro" id="IPR011706">
    <property type="entry name" value="Cu-oxidase_C"/>
</dbReference>
<feature type="chain" id="PRO_5043429100" description="L-ascorbate oxidase" evidence="2">
    <location>
        <begin position="25"/>
        <end position="543"/>
    </location>
</feature>
<dbReference type="InterPro" id="IPR011707">
    <property type="entry name" value="Cu-oxidase-like_N"/>
</dbReference>
<proteinExistence type="inferred from homology"/>
<dbReference type="InterPro" id="IPR045087">
    <property type="entry name" value="Cu-oxidase_fam"/>
</dbReference>